<gene>
    <name evidence="8" type="ordered locus">Sfum_2591</name>
</gene>
<dbReference type="Gene3D" id="2.40.10.350">
    <property type="entry name" value="Rod shape-determining protein MreC, domain 2"/>
    <property type="match status" value="1"/>
</dbReference>
<keyword evidence="6" id="KW-0175">Coiled coil</keyword>
<feature type="coiled-coil region" evidence="6">
    <location>
        <begin position="70"/>
        <end position="97"/>
    </location>
</feature>
<dbReference type="HOGENOM" id="CLU_042663_1_0_7"/>
<evidence type="ECO:0000256" key="4">
    <source>
        <dbReference type="ARBA" id="ARBA00032089"/>
    </source>
</evidence>
<dbReference type="eggNOG" id="COG1792">
    <property type="taxonomic scope" value="Bacteria"/>
</dbReference>
<dbReference type="InterPro" id="IPR055342">
    <property type="entry name" value="MreC_beta-barrel_core"/>
</dbReference>
<evidence type="ECO:0000256" key="1">
    <source>
        <dbReference type="ARBA" id="ARBA00009369"/>
    </source>
</evidence>
<name>A0LLG7_SYNFM</name>
<dbReference type="Gene3D" id="2.40.10.340">
    <property type="entry name" value="Rod shape-determining protein MreC, domain 1"/>
    <property type="match status" value="1"/>
</dbReference>
<dbReference type="InParanoid" id="A0LLG7"/>
<dbReference type="InterPro" id="IPR042177">
    <property type="entry name" value="Cell/Rod_1"/>
</dbReference>
<keyword evidence="9" id="KW-1185">Reference proteome</keyword>
<comment type="similarity">
    <text evidence="1 5">Belongs to the MreC family.</text>
</comment>
<dbReference type="KEGG" id="sfu:Sfum_2591"/>
<keyword evidence="3 5" id="KW-0133">Cell shape</keyword>
<reference evidence="8 9" key="1">
    <citation type="submission" date="2006-10" db="EMBL/GenBank/DDBJ databases">
        <title>Complete sequence of Syntrophobacter fumaroxidans MPOB.</title>
        <authorList>
            <consortium name="US DOE Joint Genome Institute"/>
            <person name="Copeland A."/>
            <person name="Lucas S."/>
            <person name="Lapidus A."/>
            <person name="Barry K."/>
            <person name="Detter J.C."/>
            <person name="Glavina del Rio T."/>
            <person name="Hammon N."/>
            <person name="Israni S."/>
            <person name="Pitluck S."/>
            <person name="Goltsman E.G."/>
            <person name="Martinez M."/>
            <person name="Schmutz J."/>
            <person name="Larimer F."/>
            <person name="Land M."/>
            <person name="Hauser L."/>
            <person name="Kyrpides N."/>
            <person name="Kim E."/>
            <person name="Boone D.R."/>
            <person name="Brockman F."/>
            <person name="Culley D."/>
            <person name="Ferry J."/>
            <person name="Gunsalus R."/>
            <person name="McInerney M.J."/>
            <person name="Morrison M."/>
            <person name="Plugge C."/>
            <person name="Rohlin L."/>
            <person name="Scholten J."/>
            <person name="Sieber J."/>
            <person name="Stams A.J.M."/>
            <person name="Worm P."/>
            <person name="Henstra A.M."/>
            <person name="Richardson P."/>
        </authorList>
    </citation>
    <scope>NUCLEOTIDE SEQUENCE [LARGE SCALE GENOMIC DNA]</scope>
    <source>
        <strain evidence="9">DSM 10017 / MPOB</strain>
    </source>
</reference>
<evidence type="ECO:0000256" key="2">
    <source>
        <dbReference type="ARBA" id="ARBA00013855"/>
    </source>
</evidence>
<dbReference type="FunCoup" id="A0LLG7">
    <property type="interactions" value="354"/>
</dbReference>
<sequence length="281" mass="31973">MTEWLRRLRGALLILVFLSVFLYIFSLNFRPPEKMDVLQRFVVETLVPPIKSVGRIASFFEDLVKEYVWLRNLRSENALLRRQLAATEQKLTDYQEAYIENLRLRRLLDFKSSIHVDTVAARVALHDLTGWFQTVMVDKGFRDRITSDMPVVNDEGVVGRILDVSDRYSRILLITDPGSSVDAVIQRNRVRGVLSGKDANSCILKYVRGNVDVQVGDLIITSGKDGVYPKGLRLGVVQGIFKDPVDLFQKIEVKPLVRLNALEEVLIMKREANAPDDVMGN</sequence>
<evidence type="ECO:0000256" key="3">
    <source>
        <dbReference type="ARBA" id="ARBA00022960"/>
    </source>
</evidence>
<feature type="domain" description="Rod shape-determining protein MreC beta-barrel core" evidence="7">
    <location>
        <begin position="126"/>
        <end position="269"/>
    </location>
</feature>
<dbReference type="PANTHER" id="PTHR34138">
    <property type="entry name" value="CELL SHAPE-DETERMINING PROTEIN MREC"/>
    <property type="match status" value="1"/>
</dbReference>
<evidence type="ECO:0000256" key="6">
    <source>
        <dbReference type="SAM" id="Coils"/>
    </source>
</evidence>
<dbReference type="GO" id="GO:0005886">
    <property type="term" value="C:plasma membrane"/>
    <property type="evidence" value="ECO:0007669"/>
    <property type="project" value="TreeGrafter"/>
</dbReference>
<dbReference type="EMBL" id="CP000478">
    <property type="protein sequence ID" value="ABK18269.1"/>
    <property type="molecule type" value="Genomic_DNA"/>
</dbReference>
<dbReference type="Proteomes" id="UP000001784">
    <property type="component" value="Chromosome"/>
</dbReference>
<dbReference type="STRING" id="335543.Sfum_2591"/>
<comment type="function">
    <text evidence="5">Involved in formation and maintenance of cell shape.</text>
</comment>
<evidence type="ECO:0000256" key="5">
    <source>
        <dbReference type="PIRNR" id="PIRNR038471"/>
    </source>
</evidence>
<proteinExistence type="inferred from homology"/>
<dbReference type="OrthoDB" id="9808025at2"/>
<evidence type="ECO:0000313" key="8">
    <source>
        <dbReference type="EMBL" id="ABK18269.1"/>
    </source>
</evidence>
<accession>A0LLG7</accession>
<protein>
    <recommendedName>
        <fullName evidence="2 5">Cell shape-determining protein MreC</fullName>
    </recommendedName>
    <alternativeName>
        <fullName evidence="4 5">Cell shape protein MreC</fullName>
    </alternativeName>
</protein>
<dbReference type="AlphaFoldDB" id="A0LLG7"/>
<dbReference type="RefSeq" id="WP_011699437.1">
    <property type="nucleotide sequence ID" value="NC_008554.1"/>
</dbReference>
<dbReference type="PIRSF" id="PIRSF038471">
    <property type="entry name" value="MreC"/>
    <property type="match status" value="1"/>
</dbReference>
<dbReference type="PANTHER" id="PTHR34138:SF1">
    <property type="entry name" value="CELL SHAPE-DETERMINING PROTEIN MREC"/>
    <property type="match status" value="1"/>
</dbReference>
<dbReference type="GO" id="GO:0008360">
    <property type="term" value="P:regulation of cell shape"/>
    <property type="evidence" value="ECO:0007669"/>
    <property type="project" value="UniProtKB-KW"/>
</dbReference>
<evidence type="ECO:0000313" key="9">
    <source>
        <dbReference type="Proteomes" id="UP000001784"/>
    </source>
</evidence>
<dbReference type="InterPro" id="IPR007221">
    <property type="entry name" value="MreC"/>
</dbReference>
<dbReference type="NCBIfam" id="TIGR00219">
    <property type="entry name" value="mreC"/>
    <property type="match status" value="1"/>
</dbReference>
<evidence type="ECO:0000259" key="7">
    <source>
        <dbReference type="Pfam" id="PF04085"/>
    </source>
</evidence>
<dbReference type="Pfam" id="PF04085">
    <property type="entry name" value="MreC"/>
    <property type="match status" value="1"/>
</dbReference>
<organism evidence="8 9">
    <name type="scientific">Syntrophobacter fumaroxidans (strain DSM 10017 / MPOB)</name>
    <dbReference type="NCBI Taxonomy" id="335543"/>
    <lineage>
        <taxon>Bacteria</taxon>
        <taxon>Pseudomonadati</taxon>
        <taxon>Thermodesulfobacteriota</taxon>
        <taxon>Syntrophobacteria</taxon>
        <taxon>Syntrophobacterales</taxon>
        <taxon>Syntrophobacteraceae</taxon>
        <taxon>Syntrophobacter</taxon>
    </lineage>
</organism>
<dbReference type="InterPro" id="IPR042175">
    <property type="entry name" value="Cell/Rod_MreC_2"/>
</dbReference>